<name>A0A3S5CF37_9PLAT</name>
<feature type="region of interest" description="Disordered" evidence="1">
    <location>
        <begin position="315"/>
        <end position="337"/>
    </location>
</feature>
<evidence type="ECO:0000313" key="2">
    <source>
        <dbReference type="EMBL" id="VEL16012.1"/>
    </source>
</evidence>
<feature type="region of interest" description="Disordered" evidence="1">
    <location>
        <begin position="250"/>
        <end position="269"/>
    </location>
</feature>
<comment type="caution">
    <text evidence="2">The sequence shown here is derived from an EMBL/GenBank/DDBJ whole genome shotgun (WGS) entry which is preliminary data.</text>
</comment>
<organism evidence="2 3">
    <name type="scientific">Protopolystoma xenopodis</name>
    <dbReference type="NCBI Taxonomy" id="117903"/>
    <lineage>
        <taxon>Eukaryota</taxon>
        <taxon>Metazoa</taxon>
        <taxon>Spiralia</taxon>
        <taxon>Lophotrochozoa</taxon>
        <taxon>Platyhelminthes</taxon>
        <taxon>Monogenea</taxon>
        <taxon>Polyopisthocotylea</taxon>
        <taxon>Polystomatidea</taxon>
        <taxon>Polystomatidae</taxon>
        <taxon>Protopolystoma</taxon>
    </lineage>
</organism>
<evidence type="ECO:0000313" key="3">
    <source>
        <dbReference type="Proteomes" id="UP000784294"/>
    </source>
</evidence>
<evidence type="ECO:0000256" key="1">
    <source>
        <dbReference type="SAM" id="MobiDB-lite"/>
    </source>
</evidence>
<feature type="compositionally biased region" description="Basic and acidic residues" evidence="1">
    <location>
        <begin position="179"/>
        <end position="195"/>
    </location>
</feature>
<accession>A0A3S5CF37</accession>
<dbReference type="AlphaFoldDB" id="A0A3S5CF37"/>
<feature type="compositionally biased region" description="Polar residues" evidence="1">
    <location>
        <begin position="196"/>
        <end position="210"/>
    </location>
</feature>
<proteinExistence type="predicted"/>
<dbReference type="Proteomes" id="UP000784294">
    <property type="component" value="Unassembled WGS sequence"/>
</dbReference>
<reference evidence="2" key="1">
    <citation type="submission" date="2018-11" db="EMBL/GenBank/DDBJ databases">
        <authorList>
            <consortium name="Pathogen Informatics"/>
        </authorList>
    </citation>
    <scope>NUCLEOTIDE SEQUENCE</scope>
</reference>
<keyword evidence="3" id="KW-1185">Reference proteome</keyword>
<dbReference type="EMBL" id="CAAALY010026803">
    <property type="protein sequence ID" value="VEL16012.1"/>
    <property type="molecule type" value="Genomic_DNA"/>
</dbReference>
<feature type="region of interest" description="Disordered" evidence="1">
    <location>
        <begin position="101"/>
        <end position="128"/>
    </location>
</feature>
<feature type="compositionally biased region" description="Polar residues" evidence="1">
    <location>
        <begin position="165"/>
        <end position="178"/>
    </location>
</feature>
<protein>
    <submittedName>
        <fullName evidence="2">Uncharacterized protein</fullName>
    </submittedName>
</protein>
<feature type="non-terminal residue" evidence="2">
    <location>
        <position position="1"/>
    </location>
</feature>
<gene>
    <name evidence="2" type="ORF">PXEA_LOCUS9452</name>
</gene>
<feature type="compositionally biased region" description="Basic and acidic residues" evidence="1">
    <location>
        <begin position="315"/>
        <end position="325"/>
    </location>
</feature>
<sequence length="429" mass="45988">RKFDELLSSVPLAPPVPAVPIFSTGPLQPAPTSVSAINVGPEVPVSGPSSFLGSFHSLSGSAAALPSLPVSSPFGCPTFASAPFPGLASVSNTAAGATVSVVNTTRPPPDNSLIDGEEESEDGSRGLPIHHHRLHKHHHLSQLETERVAEPVAECWNVLRPGSQIKNFTTGQTSSESARTSDQESRLLIHSEAERNINQSRRNTSSSSPTEHGVLAIRQDCKGHLGDSKINIVGDSVPKGDIRLDSTTQHNVEQRAPRGVKGRRKMSKGRFKEKPVVILDSSMTMDMTNKVMPPSPYQPGPLSLVEVEPPMLEESLHTSADEDQSHSTSIARTGVGERGQRLGKWVKRAKWLMAGGQPTEVKDDISNIPSLLPPATPASVSVSHTRQKKRRGSGARELKGLVTWAAMMAAGSAGKCLLLPSYFVYFYHC</sequence>
<feature type="compositionally biased region" description="Basic residues" evidence="1">
    <location>
        <begin position="258"/>
        <end position="269"/>
    </location>
</feature>
<feature type="region of interest" description="Disordered" evidence="1">
    <location>
        <begin position="165"/>
        <end position="212"/>
    </location>
</feature>